<dbReference type="EMBL" id="CM039436">
    <property type="protein sequence ID" value="KAI4313149.1"/>
    <property type="molecule type" value="Genomic_DNA"/>
</dbReference>
<accession>A0ACB9LPD7</accession>
<proteinExistence type="predicted"/>
<evidence type="ECO:0000313" key="1">
    <source>
        <dbReference type="EMBL" id="KAI4313149.1"/>
    </source>
</evidence>
<reference evidence="1 2" key="1">
    <citation type="journal article" date="2022" name="DNA Res.">
        <title>Chromosomal-level genome assembly of the orchid tree Bauhinia variegata (Leguminosae; Cercidoideae) supports the allotetraploid origin hypothesis of Bauhinia.</title>
        <authorList>
            <person name="Zhong Y."/>
            <person name="Chen Y."/>
            <person name="Zheng D."/>
            <person name="Pang J."/>
            <person name="Liu Y."/>
            <person name="Luo S."/>
            <person name="Meng S."/>
            <person name="Qian L."/>
            <person name="Wei D."/>
            <person name="Dai S."/>
            <person name="Zhou R."/>
        </authorList>
    </citation>
    <scope>NUCLEOTIDE SEQUENCE [LARGE SCALE GENOMIC DNA]</scope>
    <source>
        <strain evidence="1">BV-YZ2020</strain>
    </source>
</reference>
<name>A0ACB9LPD7_BAUVA</name>
<gene>
    <name evidence="1" type="ORF">L6164_026153</name>
</gene>
<dbReference type="Proteomes" id="UP000828941">
    <property type="component" value="Chromosome 11"/>
</dbReference>
<protein>
    <submittedName>
        <fullName evidence="1">Uncharacterized protein</fullName>
    </submittedName>
</protein>
<comment type="caution">
    <text evidence="1">The sequence shown here is derived from an EMBL/GenBank/DDBJ whole genome shotgun (WGS) entry which is preliminary data.</text>
</comment>
<evidence type="ECO:0000313" key="2">
    <source>
        <dbReference type="Proteomes" id="UP000828941"/>
    </source>
</evidence>
<organism evidence="1 2">
    <name type="scientific">Bauhinia variegata</name>
    <name type="common">Purple orchid tree</name>
    <name type="synonym">Phanera variegata</name>
    <dbReference type="NCBI Taxonomy" id="167791"/>
    <lineage>
        <taxon>Eukaryota</taxon>
        <taxon>Viridiplantae</taxon>
        <taxon>Streptophyta</taxon>
        <taxon>Embryophyta</taxon>
        <taxon>Tracheophyta</taxon>
        <taxon>Spermatophyta</taxon>
        <taxon>Magnoliopsida</taxon>
        <taxon>eudicotyledons</taxon>
        <taxon>Gunneridae</taxon>
        <taxon>Pentapetalae</taxon>
        <taxon>rosids</taxon>
        <taxon>fabids</taxon>
        <taxon>Fabales</taxon>
        <taxon>Fabaceae</taxon>
        <taxon>Cercidoideae</taxon>
        <taxon>Cercideae</taxon>
        <taxon>Bauhiniinae</taxon>
        <taxon>Bauhinia</taxon>
    </lineage>
</organism>
<sequence length="242" mass="25503">METQGHACTGATSACNTTNTNPPGGRGKSPNFPSNYPDIATSSHQQSQAARIMNPDGSENPPTRPQIDPDTTQFSYNNSGRQHIRGFTNRIGNMKGNGNGNINLGTSSFTQSQSVADNIGPRSDETRFMSYQNSGNQDIHGVANQVGNVTGNGNGNINVGSSNNQSDSEAAVQKLAALLNLVSRESHMGDGTGTQPNSSSTRLRGENNFINTGEQTIEGLANETGNIDGDNNGNVNWECADI</sequence>
<keyword evidence="2" id="KW-1185">Reference proteome</keyword>